<accession>A0A516RIP4</accession>
<name>A0A516RIP4_STRST</name>
<dbReference type="AlphaFoldDB" id="A0A516RIP4"/>
<dbReference type="RefSeq" id="WP_144322742.1">
    <property type="nucleotide sequence ID" value="NZ_CP040916.1"/>
</dbReference>
<keyword evidence="2" id="KW-0812">Transmembrane</keyword>
<sequence length="91" mass="9844">MDTAPTISVMLALIMGVAYVIQHLNAQRAGQMAPLSHGLFLPGGRGARGSAVRPVPGPPGPPAVPERRDHRDGGRGRLRPRRRIQRARGRR</sequence>
<feature type="compositionally biased region" description="Basic residues" evidence="1">
    <location>
        <begin position="76"/>
        <end position="91"/>
    </location>
</feature>
<reference evidence="3 4" key="1">
    <citation type="journal article" date="2019" name="J. Ind. Microbiol. Biotechnol.">
        <title>The complete genomic sequence of Streptomyces spectabilis NRRL-2792 and identification of secondary metabolite biosynthetic gene clusters.</title>
        <authorList>
            <person name="Sinha A."/>
            <person name="Phillips-Salemka S."/>
            <person name="Niraula T.A."/>
            <person name="Short K.A."/>
            <person name="Niraula N.P."/>
        </authorList>
    </citation>
    <scope>NUCLEOTIDE SEQUENCE [LARGE SCALE GENOMIC DNA]</scope>
    <source>
        <strain evidence="3 4">NRRL 2792</strain>
    </source>
</reference>
<feature type="compositionally biased region" description="Pro residues" evidence="1">
    <location>
        <begin position="55"/>
        <end position="64"/>
    </location>
</feature>
<keyword evidence="2" id="KW-1133">Transmembrane helix</keyword>
<dbReference type="EMBL" id="CP040916">
    <property type="protein sequence ID" value="QDQ15538.1"/>
    <property type="molecule type" value="Genomic_DNA"/>
</dbReference>
<feature type="region of interest" description="Disordered" evidence="1">
    <location>
        <begin position="42"/>
        <end position="91"/>
    </location>
</feature>
<evidence type="ECO:0000313" key="3">
    <source>
        <dbReference type="EMBL" id="QDQ15538.1"/>
    </source>
</evidence>
<protein>
    <submittedName>
        <fullName evidence="3">Uncharacterized protein</fullName>
    </submittedName>
</protein>
<organism evidence="3 4">
    <name type="scientific">Streptomyces spectabilis</name>
    <dbReference type="NCBI Taxonomy" id="68270"/>
    <lineage>
        <taxon>Bacteria</taxon>
        <taxon>Bacillati</taxon>
        <taxon>Actinomycetota</taxon>
        <taxon>Actinomycetes</taxon>
        <taxon>Kitasatosporales</taxon>
        <taxon>Streptomycetaceae</taxon>
        <taxon>Streptomyces</taxon>
    </lineage>
</organism>
<evidence type="ECO:0000256" key="2">
    <source>
        <dbReference type="SAM" id="Phobius"/>
    </source>
</evidence>
<feature type="transmembrane region" description="Helical" evidence="2">
    <location>
        <begin position="6"/>
        <end position="24"/>
    </location>
</feature>
<keyword evidence="2" id="KW-0472">Membrane</keyword>
<feature type="compositionally biased region" description="Basic and acidic residues" evidence="1">
    <location>
        <begin position="65"/>
        <end position="75"/>
    </location>
</feature>
<gene>
    <name evidence="3" type="ORF">FH965_37385</name>
</gene>
<dbReference type="Proteomes" id="UP000316806">
    <property type="component" value="Chromosome"/>
</dbReference>
<evidence type="ECO:0000256" key="1">
    <source>
        <dbReference type="SAM" id="MobiDB-lite"/>
    </source>
</evidence>
<proteinExistence type="predicted"/>
<evidence type="ECO:0000313" key="4">
    <source>
        <dbReference type="Proteomes" id="UP000316806"/>
    </source>
</evidence>